<gene>
    <name evidence="2" type="ORF">SAMN04489757_10313</name>
</gene>
<evidence type="ECO:0000259" key="1">
    <source>
        <dbReference type="PROSITE" id="PS51742"/>
    </source>
</evidence>
<accession>A0A1I5CEI8</accession>
<dbReference type="AlphaFoldDB" id="A0A1I5CEI8"/>
<dbReference type="Proteomes" id="UP000198806">
    <property type="component" value="Unassembled WGS sequence"/>
</dbReference>
<dbReference type="PROSITE" id="PS51742">
    <property type="entry name" value="PPC"/>
    <property type="match status" value="1"/>
</dbReference>
<reference evidence="2 3" key="1">
    <citation type="submission" date="2016-10" db="EMBL/GenBank/DDBJ databases">
        <authorList>
            <person name="de Groot N.N."/>
        </authorList>
    </citation>
    <scope>NUCLEOTIDE SEQUENCE [LARGE SCALE GENOMIC DNA]</scope>
    <source>
        <strain evidence="2 3">DSM 1283</strain>
    </source>
</reference>
<dbReference type="RefSeq" id="WP_091684144.1">
    <property type="nucleotide sequence ID" value="NZ_BAABFM010000016.1"/>
</dbReference>
<dbReference type="Pfam" id="PF03479">
    <property type="entry name" value="PCC"/>
    <property type="match status" value="1"/>
</dbReference>
<dbReference type="EMBL" id="FOWD01000003">
    <property type="protein sequence ID" value="SFN85343.1"/>
    <property type="molecule type" value="Genomic_DNA"/>
</dbReference>
<organism evidence="2 3">
    <name type="scientific">Anaerocolumna aminovalerica</name>
    <dbReference type="NCBI Taxonomy" id="1527"/>
    <lineage>
        <taxon>Bacteria</taxon>
        <taxon>Bacillati</taxon>
        <taxon>Bacillota</taxon>
        <taxon>Clostridia</taxon>
        <taxon>Lachnospirales</taxon>
        <taxon>Lachnospiraceae</taxon>
        <taxon>Anaerocolumna</taxon>
    </lineage>
</organism>
<evidence type="ECO:0000313" key="3">
    <source>
        <dbReference type="Proteomes" id="UP000198806"/>
    </source>
</evidence>
<dbReference type="PANTHER" id="PTHR34988:SF1">
    <property type="entry name" value="DNA-BINDING PROTEIN"/>
    <property type="match status" value="1"/>
</dbReference>
<dbReference type="PIRSF" id="PIRSF016702">
    <property type="entry name" value="DNA_bp_PD1"/>
    <property type="match status" value="1"/>
</dbReference>
<feature type="domain" description="PPC" evidence="1">
    <location>
        <begin position="4"/>
        <end position="141"/>
    </location>
</feature>
<dbReference type="InterPro" id="IPR005175">
    <property type="entry name" value="PPC_dom"/>
</dbReference>
<name>A0A1I5CEI8_9FIRM</name>
<protein>
    <recommendedName>
        <fullName evidence="1">PPC domain-containing protein</fullName>
    </recommendedName>
</protein>
<dbReference type="STRING" id="1527.SAMN04489757_10313"/>
<dbReference type="InterPro" id="IPR025707">
    <property type="entry name" value="DNA_bp_PD1"/>
</dbReference>
<evidence type="ECO:0000313" key="2">
    <source>
        <dbReference type="EMBL" id="SFN85343.1"/>
    </source>
</evidence>
<keyword evidence="3" id="KW-1185">Reference proteome</keyword>
<dbReference type="SUPFAM" id="SSF117856">
    <property type="entry name" value="AF0104/ALDC/Ptd012-like"/>
    <property type="match status" value="1"/>
</dbReference>
<dbReference type="OrthoDB" id="9791702at2"/>
<sequence>MEYKRFENTIVARIDKGEEILSSLEKLCIDEDIHLGVVSGLGAVNDVTIGMFDTEEKTYYSKECKGDYEVTSLTGNITRMNEKPYLHLHITIGNTETNENYGGHLNKAVIGATGEIFITVIPGKVGREFSEEIGLNLMKFNM</sequence>
<dbReference type="CDD" id="cd11378">
    <property type="entry name" value="DUF296"/>
    <property type="match status" value="1"/>
</dbReference>
<dbReference type="Gene3D" id="3.30.1330.80">
    <property type="entry name" value="Hypothetical protein, similar to alpha- acetolactate decarboxylase, domain 2"/>
    <property type="match status" value="1"/>
</dbReference>
<dbReference type="PANTHER" id="PTHR34988">
    <property type="entry name" value="PROTEIN, PUTATIVE-RELATED"/>
    <property type="match status" value="1"/>
</dbReference>
<proteinExistence type="predicted"/>